<keyword evidence="4" id="KW-0472">Membrane</keyword>
<dbReference type="SMART" id="SM01228">
    <property type="entry name" value="GIDA_assoc_3"/>
    <property type="match status" value="1"/>
</dbReference>
<dbReference type="InterPro" id="IPR040131">
    <property type="entry name" value="MnmG_N"/>
</dbReference>
<dbReference type="Pfam" id="PF01134">
    <property type="entry name" value="GIDA"/>
    <property type="match status" value="2"/>
</dbReference>
<dbReference type="InterPro" id="IPR047001">
    <property type="entry name" value="MnmG_C_subdom"/>
</dbReference>
<dbReference type="VEuPathDB" id="PlasmoDB:Py17XNL_001401422"/>
<dbReference type="Gene3D" id="3.50.50.60">
    <property type="entry name" value="FAD/NAD(P)-binding domain"/>
    <property type="match status" value="2"/>
</dbReference>
<keyword evidence="3" id="KW-0274">FAD</keyword>
<organism evidence="6 9">
    <name type="scientific">Plasmodium yoelii</name>
    <dbReference type="NCBI Taxonomy" id="5861"/>
    <lineage>
        <taxon>Eukaryota</taxon>
        <taxon>Sar</taxon>
        <taxon>Alveolata</taxon>
        <taxon>Apicomplexa</taxon>
        <taxon>Aconoidasida</taxon>
        <taxon>Haemosporida</taxon>
        <taxon>Plasmodiidae</taxon>
        <taxon>Plasmodium</taxon>
        <taxon>Plasmodium (Vinckeia)</taxon>
    </lineage>
</organism>
<dbReference type="RefSeq" id="XP_022813044.1">
    <property type="nucleotide sequence ID" value="XM_022957698.1"/>
</dbReference>
<dbReference type="InterPro" id="IPR044920">
    <property type="entry name" value="MnmG_C_subdom_sf"/>
</dbReference>
<dbReference type="Gene3D" id="2.40.30.260">
    <property type="match status" value="1"/>
</dbReference>
<dbReference type="VEuPathDB" id="PlasmoDB:PY01214"/>
<dbReference type="VEuPathDB" id="PlasmoDB:PY17X_1459800"/>
<gene>
    <name evidence="7" type="ORF">PY17X_1459800</name>
    <name evidence="6" type="ORF">PYYM_1461300</name>
</gene>
<keyword evidence="4" id="KW-1133">Transmembrane helix</keyword>
<feature type="transmembrane region" description="Helical" evidence="4">
    <location>
        <begin position="20"/>
        <end position="38"/>
    </location>
</feature>
<reference evidence="8 9" key="1">
    <citation type="journal article" date="2014" name="BMC Biol.">
        <title>A comprehensive evaluation of rodent malaria parasite genomes and gene expression.</title>
        <authorList>
            <person name="Otto T.D."/>
            <person name="Bohme U."/>
            <person name="Jackson A.P."/>
            <person name="Hunt M."/>
            <person name="Franke-Fayard B."/>
            <person name="Hoeijmakers W.A."/>
            <person name="Religa A.A."/>
            <person name="Robertson L."/>
            <person name="Sanders M."/>
            <person name="Ogun S.A."/>
            <person name="Cunningham D."/>
            <person name="Erhart A."/>
            <person name="Billker O."/>
            <person name="Khan S.M."/>
            <person name="Stunnenberg H.G."/>
            <person name="Langhorne J."/>
            <person name="Holder A.A."/>
            <person name="Waters A.P."/>
            <person name="Newbold C.I."/>
            <person name="Pain A."/>
            <person name="Berriman M."/>
            <person name="Janse C.J."/>
        </authorList>
    </citation>
    <scope>NUCLEOTIDE SEQUENCE [LARGE SCALE GENOMIC DNA]</scope>
    <source>
        <strain evidence="7 8">17X</strain>
        <strain evidence="6 9">YM</strain>
    </source>
</reference>
<dbReference type="GeneID" id="3801483"/>
<evidence type="ECO:0000313" key="6">
    <source>
        <dbReference type="EMBL" id="CDU20942.1"/>
    </source>
</evidence>
<dbReference type="OMA" id="ACAEVKY"/>
<dbReference type="PANTHER" id="PTHR11806">
    <property type="entry name" value="GLUCOSE INHIBITED DIVISION PROTEIN A"/>
    <property type="match status" value="1"/>
</dbReference>
<dbReference type="KEGG" id="pyo:PY17X_1459800"/>
<feature type="domain" description="tRNA uridine 5-carboxymethylaminomethyl modification enzyme C-terminal subdomain" evidence="5">
    <location>
        <begin position="849"/>
        <end position="922"/>
    </location>
</feature>
<evidence type="ECO:0000256" key="4">
    <source>
        <dbReference type="SAM" id="Phobius"/>
    </source>
</evidence>
<evidence type="ECO:0000259" key="5">
    <source>
        <dbReference type="SMART" id="SM01228"/>
    </source>
</evidence>
<dbReference type="Proteomes" id="UP000072904">
    <property type="component" value="Chromosome 14"/>
</dbReference>
<keyword evidence="2" id="KW-0285">Flavoprotein</keyword>
<dbReference type="GO" id="GO:0030488">
    <property type="term" value="P:tRNA methylation"/>
    <property type="evidence" value="ECO:0007669"/>
    <property type="project" value="TreeGrafter"/>
</dbReference>
<sequence>MVEEMRIHFSYNSPKKKIFFFYVLLFIIFFVIPNYSYILEKKSLFLTPHLYRKTYKNFKKNGNKLDSNQKLFIGKCSCNEHEKKYDVIVIGGGHSGCEASYISAKLGAKTLLITQCKESIGEMSCNPSIGGIGKGILVKEIDALGGLMGKVIDKSGIHFKILNLKKGLAVRGHRAQADRDLYNYYMKEYMFNMPNLYILENTVHSLLIENSMTRNDSTNMDENMEEKKKCKYVYGIKNKCSCEFYADNVILTTGTFLGGICHIGKDKYKGGRIKRILGKGKDNQLKDASSIEPSKIKEEMNKNKMQKINYIHNYIENNKNGVEQNSIFDNLIEESTKNLATQLKENNFEIKRMKTGTPPRLCKNSINFDILEKEGTEKKHPFYFSFLNSNKINNNKTLPCYKTYTNIKTHELVIKYLNELPDFDCYDKLGNGPRYCPSIAKKVTKFSEKKKHIIWLEPEGFNNILIYPNGLSSAYPLNRQQEIINSIKGLENAKILFPAYDVEYFYVNPKCLNYTLETKIINGLFLSGQICGTTGYEEAACQGIVAGINAALNSLKKKNISSINNFVLTRNDSYIGVLIHDLINKGITEPYRMFTSRAEYRLYLRPDNADIRLTPKAEKLGIASKERLYILNHKYYSVNKIISIFKKLTLNNSENQRLIEEGTKKRNQVTGIENKSIKNNDDSENIINDLSHISNEILPITNTTNHNIKHKEKLCLNSDEDKKKNETIETSETSEISDGYLNMHNNNDTYSLASNYNTTNINLELNTKSKEKNGTNTVYNILKSGIECSLNVLQNKLKEVENDGRLKNIILNKQNNLDTYIDNYDIIYNLNFNEILINNSILETACAEVKYSSYLKKQISEINKIKSNFNLAIPKTIKYDRNNFPYLSNEEIEKLAKFRPSNLNEANKIEGVTMSAIYYLYHYIKKEKKKQNHEKQNN</sequence>
<dbReference type="FunFam" id="3.50.50.60:FF:000255">
    <property type="entry name" value="tRNA uridine 5-carboxymethylaminomethyl modification enzyme GidA"/>
    <property type="match status" value="1"/>
</dbReference>
<dbReference type="Pfam" id="PF13932">
    <property type="entry name" value="SAM_GIDA_C"/>
    <property type="match status" value="1"/>
</dbReference>
<evidence type="ECO:0000256" key="1">
    <source>
        <dbReference type="ARBA" id="ARBA00001974"/>
    </source>
</evidence>
<evidence type="ECO:0000256" key="3">
    <source>
        <dbReference type="ARBA" id="ARBA00022827"/>
    </source>
</evidence>
<dbReference type="GO" id="GO:0002098">
    <property type="term" value="P:tRNA wobble uridine modification"/>
    <property type="evidence" value="ECO:0007669"/>
    <property type="project" value="TreeGrafter"/>
</dbReference>
<dbReference type="Gene3D" id="1.10.150.570">
    <property type="entry name" value="GidA associated domain, C-terminal subdomain"/>
    <property type="match status" value="1"/>
</dbReference>
<reference evidence="7" key="4">
    <citation type="submission" date="2019-05" db="EMBL/GenBank/DDBJ databases">
        <authorList>
            <consortium name="Pathogen Informatics"/>
        </authorList>
    </citation>
    <scope>NUCLEOTIDE SEQUENCE</scope>
    <source>
        <strain evidence="7">17X</strain>
    </source>
</reference>
<dbReference type="InterPro" id="IPR036188">
    <property type="entry name" value="FAD/NAD-bd_sf"/>
</dbReference>
<keyword evidence="4" id="KW-0812">Transmembrane</keyword>
<protein>
    <submittedName>
        <fullName evidence="6">Glucose inhibited division protein a homologue, putative</fullName>
    </submittedName>
</protein>
<dbReference type="EMBL" id="LM993668">
    <property type="protein sequence ID" value="VTZ81908.1"/>
    <property type="molecule type" value="Genomic_DNA"/>
</dbReference>
<evidence type="ECO:0000313" key="9">
    <source>
        <dbReference type="Proteomes" id="UP000072904"/>
    </source>
</evidence>
<reference evidence="6" key="2">
    <citation type="submission" date="2014-05" db="EMBL/GenBank/DDBJ databases">
        <authorList>
            <person name="Aslett A.Martin."/>
            <person name="De Silva Nishadi"/>
        </authorList>
    </citation>
    <scope>NUCLEOTIDE SEQUENCE</scope>
    <source>
        <strain evidence="6">YM</strain>
    </source>
</reference>
<dbReference type="OrthoDB" id="3329at2759"/>
<dbReference type="InterPro" id="IPR026904">
    <property type="entry name" value="MnmG_C"/>
</dbReference>
<evidence type="ECO:0000313" key="8">
    <source>
        <dbReference type="Proteomes" id="UP000072874"/>
    </source>
</evidence>
<reference evidence="7" key="3">
    <citation type="submission" date="2014-05" db="EMBL/GenBank/DDBJ databases">
        <authorList>
            <person name="Aslett M.A."/>
            <person name="De Silva N."/>
        </authorList>
    </citation>
    <scope>NUCLEOTIDE SEQUENCE</scope>
    <source>
        <strain evidence="7">17X</strain>
    </source>
</reference>
<dbReference type="SUPFAM" id="SSF51905">
    <property type="entry name" value="FAD/NAD(P)-binding domain"/>
    <property type="match status" value="1"/>
</dbReference>
<dbReference type="PANTHER" id="PTHR11806:SF0">
    <property type="entry name" value="PROTEIN MTO1 HOMOLOG, MITOCHONDRIAL"/>
    <property type="match status" value="1"/>
</dbReference>
<proteinExistence type="predicted"/>
<dbReference type="EMBL" id="LK934642">
    <property type="protein sequence ID" value="CDU20942.1"/>
    <property type="molecule type" value="Genomic_DNA"/>
</dbReference>
<dbReference type="InterPro" id="IPR002218">
    <property type="entry name" value="MnmG-rel"/>
</dbReference>
<dbReference type="VEuPathDB" id="PlasmoDB:PYYM_1461300"/>
<dbReference type="AlphaFoldDB" id="A0A078KD09"/>
<accession>A0A078KD09</accession>
<evidence type="ECO:0000313" key="7">
    <source>
        <dbReference type="EMBL" id="VTZ81908.1"/>
    </source>
</evidence>
<dbReference type="Proteomes" id="UP000072874">
    <property type="component" value="Chromosome 14"/>
</dbReference>
<dbReference type="GO" id="GO:0050660">
    <property type="term" value="F:flavin adenine dinucleotide binding"/>
    <property type="evidence" value="ECO:0007669"/>
    <property type="project" value="InterPro"/>
</dbReference>
<comment type="cofactor">
    <cofactor evidence="1">
        <name>FAD</name>
        <dbReference type="ChEBI" id="CHEBI:57692"/>
    </cofactor>
</comment>
<name>A0A078KD09_PLAYE</name>
<evidence type="ECO:0000256" key="2">
    <source>
        <dbReference type="ARBA" id="ARBA00022630"/>
    </source>
</evidence>